<dbReference type="SUPFAM" id="SSF54928">
    <property type="entry name" value="RNA-binding domain, RBD"/>
    <property type="match status" value="2"/>
</dbReference>
<dbReference type="Pfam" id="PF00097">
    <property type="entry name" value="zf-C3HC4"/>
    <property type="match status" value="1"/>
</dbReference>
<feature type="domain" description="C3H1-type" evidence="12">
    <location>
        <begin position="447"/>
        <end position="474"/>
    </location>
</feature>
<feature type="region of interest" description="Disordered" evidence="9">
    <location>
        <begin position="341"/>
        <end position="403"/>
    </location>
</feature>
<keyword evidence="7" id="KW-0694">RNA-binding</keyword>
<evidence type="ECO:0000313" key="14">
    <source>
        <dbReference type="Proteomes" id="UP001140091"/>
    </source>
</evidence>
<feature type="zinc finger region" description="C3H1-type" evidence="8">
    <location>
        <begin position="403"/>
        <end position="430"/>
    </location>
</feature>
<dbReference type="InterPro" id="IPR045072">
    <property type="entry name" value="MKRN-like"/>
</dbReference>
<sequence>MSDGPKKKVCPVFLKGRTCAYGDKCEKSHIRDTGSSETSSPVRKDTRHAYRPASPFGYRGVPASSRFREPEPEPEPEPEYEPEPDTHVDDETDDGQFEDADDPVEDTARFSHLAPSSRPSYEGTSGGYSPTSAGSQPRIYPEVIGSPKPIPYVTEIIPHWSQFADPKADGNTPFCKLLAQNQCTQREACRFRHSLTIDEYVLLFKEQQPNLWTVSRTAGPQGAVPPPTFPYAALGTPPQPMPVEMASTRSMGPSKRGLQKIQCGFYPLGQCKNGDKCPFAHVGTPPTNDSSSQGRSSSSVLPASQSSWNTSRSGGSSNTFCRNLEIDGHCRYGDKCHYSHERPNDGQTEQPSSGDGTGWGTNDHNTGWGDAGNTAPATYADDWGPSRNDDKGWSSTASGTGRTQNARQCYDFSKGHCRRADTCKFSHDLSSRDGGGYASGSGSDAFSRKSQPCYMHLQGKCYRADSCRYSHDLVPEAANRDDATATDGGWVETPAYPAESAWTNGGDGEGDGKDNADGATNENGDGWGTTGKSWPDDEVEVEVPEPVDNDDSWSEKPNVHPETLEGTDGGEPQKKVQKPCRMFGQGACEFGDRCRFLHILPEDQKQYHEDLVEENAEGEVPAAEAEEELEDGHETVHEEDQALSATQVDVEEPETEESETELEDVPDLERFMYHCTVRFNSRCSPEQVMTAVDSRKVLLSNLPPDSAVDEIRDLAQRIGEVQDVAILGEVGEFATMSIEFKEHADAMAAVKQLNDQQFASRPIFARLDSRAPVFARSPLHSQMLMVMWPGATVCAWVFYDTITLAKQAATNLNKTKMQDREIGADFERRRDKRGPFPIRVTGMPPGVSKADLQELCKDPPAVLIDLGQPSYTESPEDAIRRELEKFGRIEQFRISSEENHAFNTVAYVTMQSYSVAEEASKALNNTRHSYLGEEAQLKVKHVYHAAYKVLPSVFERILDRLNVLREDYKGKCKIIDSTDGFLHTIDIRAPIDESTVFSEANAALGVLVDGFLLVGEDGRRVWDLYLETPSSAKVIDNINKPSSDVPCFVHCDQRLRCVRIYGSVDGQERGKKAILRILNLVKEQCREITLERPKISSLIGNGLETLRNSIGANKVSLDILGGRLIVRGTAEDYNKANLAVSVLASSTPPGTTGTRSTLCPLCERAPVAPVKLTCRHAYCKACLQFALSSTAQRDCAFFRCIFDGRGDGTAVCDAPLSYVVVRDNLTSVEEVEYMKVVFMAHVRGSNGLFFFCPTPDCVAVYRSGEEGIIIRCAMCDADLCPRCCSRVHDGSLCDERRISMITE</sequence>
<dbReference type="GO" id="GO:0008270">
    <property type="term" value="F:zinc ion binding"/>
    <property type="evidence" value="ECO:0007669"/>
    <property type="project" value="UniProtKB-KW"/>
</dbReference>
<proteinExistence type="predicted"/>
<feature type="zinc finger region" description="C3H1-type" evidence="8">
    <location>
        <begin position="574"/>
        <end position="601"/>
    </location>
</feature>
<dbReference type="PROSITE" id="PS50102">
    <property type="entry name" value="RRM"/>
    <property type="match status" value="1"/>
</dbReference>
<evidence type="ECO:0000313" key="13">
    <source>
        <dbReference type="EMBL" id="KAJ2932619.1"/>
    </source>
</evidence>
<dbReference type="OrthoDB" id="2129491at2759"/>
<dbReference type="Proteomes" id="UP001140091">
    <property type="component" value="Unassembled WGS sequence"/>
</dbReference>
<feature type="compositionally biased region" description="Acidic residues" evidence="9">
    <location>
        <begin position="649"/>
        <end position="665"/>
    </location>
</feature>
<dbReference type="InterPro" id="IPR013083">
    <property type="entry name" value="Znf_RING/FYVE/PHD"/>
</dbReference>
<keyword evidence="4 8" id="KW-0863">Zinc-finger</keyword>
<name>A0A9W8ML88_9AGAR</name>
<feature type="domain" description="C3H1-type" evidence="12">
    <location>
        <begin position="4"/>
        <end position="32"/>
    </location>
</feature>
<feature type="zinc finger region" description="C3H1-type" evidence="8">
    <location>
        <begin position="4"/>
        <end position="32"/>
    </location>
</feature>
<feature type="compositionally biased region" description="Polar residues" evidence="9">
    <location>
        <begin position="117"/>
        <end position="135"/>
    </location>
</feature>
<protein>
    <recommendedName>
        <fullName evidence="15">RING-type E3 ubiquitin transferase</fullName>
    </recommendedName>
</protein>
<evidence type="ECO:0000256" key="2">
    <source>
        <dbReference type="ARBA" id="ARBA00022723"/>
    </source>
</evidence>
<evidence type="ECO:0008006" key="15">
    <source>
        <dbReference type="Google" id="ProtNLM"/>
    </source>
</evidence>
<feature type="region of interest" description="Disordered" evidence="9">
    <location>
        <begin position="24"/>
        <end position="137"/>
    </location>
</feature>
<feature type="region of interest" description="Disordered" evidence="9">
    <location>
        <begin position="282"/>
        <end position="318"/>
    </location>
</feature>
<evidence type="ECO:0000256" key="8">
    <source>
        <dbReference type="PROSITE-ProRule" id="PRU00723"/>
    </source>
</evidence>
<feature type="compositionally biased region" description="Low complexity" evidence="9">
    <location>
        <begin position="290"/>
        <end position="318"/>
    </location>
</feature>
<dbReference type="InterPro" id="IPR000504">
    <property type="entry name" value="RRM_dom"/>
</dbReference>
<evidence type="ECO:0000256" key="4">
    <source>
        <dbReference type="ARBA" id="ARBA00022771"/>
    </source>
</evidence>
<feature type="domain" description="RING-type" evidence="10">
    <location>
        <begin position="1159"/>
        <end position="1199"/>
    </location>
</feature>
<dbReference type="Gene3D" id="3.30.1370.210">
    <property type="match status" value="2"/>
</dbReference>
<feature type="domain" description="C3H1-type" evidence="12">
    <location>
        <begin position="169"/>
        <end position="196"/>
    </location>
</feature>
<feature type="domain" description="C3H1-type" evidence="12">
    <location>
        <begin position="257"/>
        <end position="284"/>
    </location>
</feature>
<feature type="non-terminal residue" evidence="13">
    <location>
        <position position="1"/>
    </location>
</feature>
<feature type="zinc finger region" description="C3H1-type" evidence="8">
    <location>
        <begin position="169"/>
        <end position="196"/>
    </location>
</feature>
<dbReference type="InterPro" id="IPR017907">
    <property type="entry name" value="Znf_RING_CS"/>
</dbReference>
<feature type="compositionally biased region" description="Basic and acidic residues" evidence="9">
    <location>
        <begin position="24"/>
        <end position="34"/>
    </location>
</feature>
<dbReference type="Pfam" id="PF01485">
    <property type="entry name" value="IBR"/>
    <property type="match status" value="1"/>
</dbReference>
<dbReference type="PANTHER" id="PTHR11224:SF10">
    <property type="entry name" value="IP09428P-RELATED"/>
    <property type="match status" value="1"/>
</dbReference>
<feature type="compositionally biased region" description="Polar residues" evidence="9">
    <location>
        <begin position="393"/>
        <end position="403"/>
    </location>
</feature>
<evidence type="ECO:0000259" key="12">
    <source>
        <dbReference type="PROSITE" id="PS50103"/>
    </source>
</evidence>
<accession>A0A9W8ML88</accession>
<evidence type="ECO:0000256" key="7">
    <source>
        <dbReference type="PROSITE-ProRule" id="PRU00176"/>
    </source>
</evidence>
<dbReference type="Gene3D" id="3.30.40.10">
    <property type="entry name" value="Zinc/RING finger domain, C3HC4 (zinc finger)"/>
    <property type="match status" value="1"/>
</dbReference>
<keyword evidence="2 8" id="KW-0479">Metal-binding</keyword>
<organism evidence="13 14">
    <name type="scientific">Candolleomyces eurysporus</name>
    <dbReference type="NCBI Taxonomy" id="2828524"/>
    <lineage>
        <taxon>Eukaryota</taxon>
        <taxon>Fungi</taxon>
        <taxon>Dikarya</taxon>
        <taxon>Basidiomycota</taxon>
        <taxon>Agaricomycotina</taxon>
        <taxon>Agaricomycetes</taxon>
        <taxon>Agaricomycetidae</taxon>
        <taxon>Agaricales</taxon>
        <taxon>Agaricineae</taxon>
        <taxon>Psathyrellaceae</taxon>
        <taxon>Candolleomyces</taxon>
    </lineage>
</organism>
<feature type="domain" description="RRM" evidence="11">
    <location>
        <begin position="695"/>
        <end position="770"/>
    </location>
</feature>
<feature type="compositionally biased region" description="Basic and acidic residues" evidence="9">
    <location>
        <begin position="553"/>
        <end position="563"/>
    </location>
</feature>
<comment type="caution">
    <text evidence="13">The sequence shown here is derived from an EMBL/GenBank/DDBJ whole genome shotgun (WGS) entry which is preliminary data.</text>
</comment>
<feature type="compositionally biased region" description="Acidic residues" evidence="9">
    <location>
        <begin position="72"/>
        <end position="83"/>
    </location>
</feature>
<dbReference type="CDD" id="cd00590">
    <property type="entry name" value="RRM_SF"/>
    <property type="match status" value="2"/>
</dbReference>
<dbReference type="Pfam" id="PF00076">
    <property type="entry name" value="RRM_1"/>
    <property type="match status" value="2"/>
</dbReference>
<evidence type="ECO:0000256" key="5">
    <source>
        <dbReference type="ARBA" id="ARBA00022786"/>
    </source>
</evidence>
<dbReference type="GO" id="GO:0000209">
    <property type="term" value="P:protein polyubiquitination"/>
    <property type="evidence" value="ECO:0007669"/>
    <property type="project" value="InterPro"/>
</dbReference>
<dbReference type="PROSITE" id="PS50089">
    <property type="entry name" value="ZF_RING_2"/>
    <property type="match status" value="1"/>
</dbReference>
<feature type="domain" description="C3H1-type" evidence="12">
    <location>
        <begin position="403"/>
        <end position="430"/>
    </location>
</feature>
<keyword evidence="5" id="KW-0833">Ubl conjugation pathway</keyword>
<keyword evidence="14" id="KW-1185">Reference proteome</keyword>
<dbReference type="EMBL" id="JANBPK010000767">
    <property type="protein sequence ID" value="KAJ2932619.1"/>
    <property type="molecule type" value="Genomic_DNA"/>
</dbReference>
<feature type="compositionally biased region" description="Acidic residues" evidence="9">
    <location>
        <begin position="90"/>
        <end position="105"/>
    </location>
</feature>
<feature type="domain" description="C3H1-type" evidence="12">
    <location>
        <begin position="315"/>
        <end position="343"/>
    </location>
</feature>
<dbReference type="InterPro" id="IPR018957">
    <property type="entry name" value="Znf_C3HC4_RING-type"/>
</dbReference>
<dbReference type="InterPro" id="IPR035979">
    <property type="entry name" value="RBD_domain_sf"/>
</dbReference>
<keyword evidence="3" id="KW-0677">Repeat</keyword>
<evidence type="ECO:0000256" key="3">
    <source>
        <dbReference type="ARBA" id="ARBA00022737"/>
    </source>
</evidence>
<dbReference type="InterPro" id="IPR001841">
    <property type="entry name" value="Znf_RING"/>
</dbReference>
<dbReference type="SUPFAM" id="SSF57850">
    <property type="entry name" value="RING/U-box"/>
    <property type="match status" value="1"/>
</dbReference>
<dbReference type="GO" id="GO:0061630">
    <property type="term" value="F:ubiquitin protein ligase activity"/>
    <property type="evidence" value="ECO:0007669"/>
    <property type="project" value="InterPro"/>
</dbReference>
<reference evidence="13" key="1">
    <citation type="submission" date="2022-06" db="EMBL/GenBank/DDBJ databases">
        <title>Genome Sequence of Candolleomyces eurysporus.</title>
        <authorList>
            <person name="Buettner E."/>
        </authorList>
    </citation>
    <scope>NUCLEOTIDE SEQUENCE</scope>
    <source>
        <strain evidence="13">VTCC 930004</strain>
    </source>
</reference>
<dbReference type="Gene3D" id="3.30.70.330">
    <property type="match status" value="2"/>
</dbReference>
<feature type="compositionally biased region" description="Acidic residues" evidence="9">
    <location>
        <begin position="536"/>
        <end position="552"/>
    </location>
</feature>
<dbReference type="Pfam" id="PF18044">
    <property type="entry name" value="zf-CCCH_4"/>
    <property type="match status" value="1"/>
</dbReference>
<keyword evidence="6 8" id="KW-0862">Zinc</keyword>
<feature type="zinc finger region" description="C3H1-type" evidence="8">
    <location>
        <begin position="447"/>
        <end position="474"/>
    </location>
</feature>
<dbReference type="GO" id="GO:0003723">
    <property type="term" value="F:RNA binding"/>
    <property type="evidence" value="ECO:0007669"/>
    <property type="project" value="UniProtKB-UniRule"/>
</dbReference>
<dbReference type="SMART" id="SM00356">
    <property type="entry name" value="ZnF_C3H1"/>
    <property type="match status" value="7"/>
</dbReference>
<dbReference type="InterPro" id="IPR000571">
    <property type="entry name" value="Znf_CCCH"/>
</dbReference>
<evidence type="ECO:0000259" key="10">
    <source>
        <dbReference type="PROSITE" id="PS50089"/>
    </source>
</evidence>
<dbReference type="SMART" id="SM00360">
    <property type="entry name" value="RRM"/>
    <property type="match status" value="2"/>
</dbReference>
<gene>
    <name evidence="13" type="ORF">H1R20_g4469</name>
</gene>
<dbReference type="PROSITE" id="PS50103">
    <property type="entry name" value="ZF_C3H1"/>
    <property type="match status" value="7"/>
</dbReference>
<keyword evidence="1" id="KW-0808">Transferase</keyword>
<feature type="region of interest" description="Disordered" evidence="9">
    <location>
        <begin position="613"/>
        <end position="665"/>
    </location>
</feature>
<evidence type="ECO:0000256" key="6">
    <source>
        <dbReference type="ARBA" id="ARBA00022833"/>
    </source>
</evidence>
<dbReference type="Gene3D" id="4.10.1000.10">
    <property type="entry name" value="Zinc finger, CCCH-type"/>
    <property type="match status" value="1"/>
</dbReference>
<evidence type="ECO:0000256" key="9">
    <source>
        <dbReference type="SAM" id="MobiDB-lite"/>
    </source>
</evidence>
<evidence type="ECO:0000256" key="1">
    <source>
        <dbReference type="ARBA" id="ARBA00022679"/>
    </source>
</evidence>
<dbReference type="PROSITE" id="PS00518">
    <property type="entry name" value="ZF_RING_1"/>
    <property type="match status" value="1"/>
</dbReference>
<feature type="zinc finger region" description="C3H1-type" evidence="8">
    <location>
        <begin position="257"/>
        <end position="284"/>
    </location>
</feature>
<evidence type="ECO:0000259" key="11">
    <source>
        <dbReference type="PROSITE" id="PS50102"/>
    </source>
</evidence>
<dbReference type="CDD" id="cd20335">
    <property type="entry name" value="BRcat_RBR"/>
    <property type="match status" value="1"/>
</dbReference>
<dbReference type="InterPro" id="IPR002867">
    <property type="entry name" value="IBR_dom"/>
</dbReference>
<dbReference type="InterPro" id="IPR012677">
    <property type="entry name" value="Nucleotide-bd_a/b_plait_sf"/>
</dbReference>
<feature type="region of interest" description="Disordered" evidence="9">
    <location>
        <begin position="480"/>
        <end position="576"/>
    </location>
</feature>
<dbReference type="PANTHER" id="PTHR11224">
    <property type="entry name" value="MAKORIN-RELATED"/>
    <property type="match status" value="1"/>
</dbReference>
<feature type="domain" description="C3H1-type" evidence="12">
    <location>
        <begin position="574"/>
        <end position="601"/>
    </location>
</feature>
<feature type="zinc finger region" description="C3H1-type" evidence="8">
    <location>
        <begin position="315"/>
        <end position="343"/>
    </location>
</feature>
<dbReference type="InterPro" id="IPR041367">
    <property type="entry name" value="Znf-CCCH_4"/>
</dbReference>
<feature type="compositionally biased region" description="Polar residues" evidence="9">
    <location>
        <begin position="345"/>
        <end position="365"/>
    </location>
</feature>